<evidence type="ECO:0000256" key="3">
    <source>
        <dbReference type="ARBA" id="ARBA00022741"/>
    </source>
</evidence>
<gene>
    <name evidence="6" type="ORF">SAMN02910429_01302</name>
</gene>
<dbReference type="Proteomes" id="UP000182471">
    <property type="component" value="Unassembled WGS sequence"/>
</dbReference>
<evidence type="ECO:0000313" key="6">
    <source>
        <dbReference type="EMBL" id="SER86657.1"/>
    </source>
</evidence>
<accession>A0A1H9SP19</accession>
<name>A0A1H9SP19_9FIRM</name>
<dbReference type="InterPro" id="IPR017871">
    <property type="entry name" value="ABC_transporter-like_CS"/>
</dbReference>
<evidence type="ECO:0000313" key="7">
    <source>
        <dbReference type="Proteomes" id="UP000182471"/>
    </source>
</evidence>
<dbReference type="InterPro" id="IPR003593">
    <property type="entry name" value="AAA+_ATPase"/>
</dbReference>
<organism evidence="6 7">
    <name type="scientific">Lachnobacterium bovis</name>
    <dbReference type="NCBI Taxonomy" id="140626"/>
    <lineage>
        <taxon>Bacteria</taxon>
        <taxon>Bacillati</taxon>
        <taxon>Bacillota</taxon>
        <taxon>Clostridia</taxon>
        <taxon>Lachnospirales</taxon>
        <taxon>Lachnospiraceae</taxon>
        <taxon>Lachnobacterium</taxon>
    </lineage>
</organism>
<dbReference type="PANTHER" id="PTHR43335">
    <property type="entry name" value="ABC TRANSPORTER, ATP-BINDING PROTEIN"/>
    <property type="match status" value="1"/>
</dbReference>
<dbReference type="SMART" id="SM00382">
    <property type="entry name" value="AAA"/>
    <property type="match status" value="1"/>
</dbReference>
<dbReference type="PROSITE" id="PS50893">
    <property type="entry name" value="ABC_TRANSPORTER_2"/>
    <property type="match status" value="1"/>
</dbReference>
<protein>
    <submittedName>
        <fullName evidence="6">ABC-2 type transport system ATP-binding protein</fullName>
    </submittedName>
</protein>
<keyword evidence="7" id="KW-1185">Reference proteome</keyword>
<evidence type="ECO:0000259" key="5">
    <source>
        <dbReference type="PROSITE" id="PS50893"/>
    </source>
</evidence>
<dbReference type="PROSITE" id="PS00211">
    <property type="entry name" value="ABC_TRANSPORTER_1"/>
    <property type="match status" value="1"/>
</dbReference>
<evidence type="ECO:0000256" key="2">
    <source>
        <dbReference type="ARBA" id="ARBA00022448"/>
    </source>
</evidence>
<dbReference type="OrthoDB" id="9778870at2"/>
<keyword evidence="4 6" id="KW-0067">ATP-binding</keyword>
<proteinExistence type="inferred from homology"/>
<keyword evidence="2" id="KW-0813">Transport</keyword>
<dbReference type="Pfam" id="PF00005">
    <property type="entry name" value="ABC_tran"/>
    <property type="match status" value="1"/>
</dbReference>
<dbReference type="AlphaFoldDB" id="A0A1H9SP19"/>
<dbReference type="PANTHER" id="PTHR43335:SF8">
    <property type="entry name" value="ABC TRANSPORTER, ATP-BINDING PROTEIN"/>
    <property type="match status" value="1"/>
</dbReference>
<keyword evidence="3" id="KW-0547">Nucleotide-binding</keyword>
<reference evidence="7" key="1">
    <citation type="submission" date="2016-10" db="EMBL/GenBank/DDBJ databases">
        <authorList>
            <person name="Varghese N."/>
            <person name="Submissions S."/>
        </authorList>
    </citation>
    <scope>NUCLEOTIDE SEQUENCE [LARGE SCALE GENOMIC DNA]</scope>
    <source>
        <strain evidence="7">S1b</strain>
    </source>
</reference>
<evidence type="ECO:0000256" key="1">
    <source>
        <dbReference type="ARBA" id="ARBA00005417"/>
    </source>
</evidence>
<dbReference type="RefSeq" id="WP_022749450.1">
    <property type="nucleotide sequence ID" value="NZ_FOGW01000012.1"/>
</dbReference>
<dbReference type="InterPro" id="IPR027417">
    <property type="entry name" value="P-loop_NTPase"/>
</dbReference>
<sequence>MKLTDVSVGYGQKIIVKNINLNFEPGKIYGIIGKNGTGKTTLMKAILGLIDTKSGTIEKEDTIGALIEEPGLFKDRSGFDNLKIKAIMEGADYSEINNLLDAVGLKHAAKRKVKSYSLGMRQRLGIAMAIIGKPKVLILDEPINGLDPEGIKDMRNLFLNLKEKYNMCIIISSHILEELEKVCDDFIFMNEGKVVSFKTKEELHEDLVNCTIIKLDRTDGVLPVLTDLKIQKYNLENNIVKIFGDEIDTSDVIECLVKNNYKVSEAYKNRITCEEYFFKMIG</sequence>
<dbReference type="GO" id="GO:0005524">
    <property type="term" value="F:ATP binding"/>
    <property type="evidence" value="ECO:0007669"/>
    <property type="project" value="UniProtKB-KW"/>
</dbReference>
<evidence type="ECO:0000256" key="4">
    <source>
        <dbReference type="ARBA" id="ARBA00022840"/>
    </source>
</evidence>
<dbReference type="InterPro" id="IPR003439">
    <property type="entry name" value="ABC_transporter-like_ATP-bd"/>
</dbReference>
<dbReference type="GO" id="GO:0016887">
    <property type="term" value="F:ATP hydrolysis activity"/>
    <property type="evidence" value="ECO:0007669"/>
    <property type="project" value="InterPro"/>
</dbReference>
<feature type="domain" description="ABC transporter" evidence="5">
    <location>
        <begin position="1"/>
        <end position="216"/>
    </location>
</feature>
<dbReference type="SUPFAM" id="SSF52540">
    <property type="entry name" value="P-loop containing nucleoside triphosphate hydrolases"/>
    <property type="match status" value="1"/>
</dbReference>
<dbReference type="Gene3D" id="3.40.50.300">
    <property type="entry name" value="P-loop containing nucleotide triphosphate hydrolases"/>
    <property type="match status" value="1"/>
</dbReference>
<comment type="similarity">
    <text evidence="1">Belongs to the ABC transporter superfamily.</text>
</comment>
<dbReference type="EMBL" id="FOGW01000012">
    <property type="protein sequence ID" value="SER86657.1"/>
    <property type="molecule type" value="Genomic_DNA"/>
</dbReference>